<dbReference type="RefSeq" id="WP_140843566.1">
    <property type="nucleotide sequence ID" value="NZ_RCZI01000004.1"/>
</dbReference>
<dbReference type="Pfam" id="PF03466">
    <property type="entry name" value="LysR_substrate"/>
    <property type="match status" value="1"/>
</dbReference>
<dbReference type="InterPro" id="IPR036388">
    <property type="entry name" value="WH-like_DNA-bd_sf"/>
</dbReference>
<dbReference type="Gene3D" id="3.40.190.290">
    <property type="match status" value="1"/>
</dbReference>
<keyword evidence="2" id="KW-0805">Transcription regulation</keyword>
<keyword evidence="3" id="KW-0238">DNA-binding</keyword>
<dbReference type="Pfam" id="PF00126">
    <property type="entry name" value="HTH_1"/>
    <property type="match status" value="1"/>
</dbReference>
<dbReference type="PANTHER" id="PTHR30293">
    <property type="entry name" value="TRANSCRIPTIONAL REGULATORY PROTEIN NAC-RELATED"/>
    <property type="match status" value="1"/>
</dbReference>
<evidence type="ECO:0000256" key="3">
    <source>
        <dbReference type="ARBA" id="ARBA00023125"/>
    </source>
</evidence>
<dbReference type="PROSITE" id="PS50931">
    <property type="entry name" value="HTH_LYSR"/>
    <property type="match status" value="1"/>
</dbReference>
<comment type="caution">
    <text evidence="7">The sequence shown here is derived from an EMBL/GenBank/DDBJ whole genome shotgun (WGS) entry which is preliminary data.</text>
</comment>
<keyword evidence="5" id="KW-0804">Transcription</keyword>
<dbReference type="SUPFAM" id="SSF46785">
    <property type="entry name" value="Winged helix' DNA-binding domain"/>
    <property type="match status" value="1"/>
</dbReference>
<reference evidence="7 8" key="1">
    <citation type="journal article" date="2019" name="Environ. Microbiol.">
        <title>Species interactions and distinct microbial communities in high Arctic permafrost affected cryosols are associated with the CH4 and CO2 gas fluxes.</title>
        <authorList>
            <person name="Altshuler I."/>
            <person name="Hamel J."/>
            <person name="Turney S."/>
            <person name="Magnuson E."/>
            <person name="Levesque R."/>
            <person name="Greer C."/>
            <person name="Whyte L.G."/>
        </authorList>
    </citation>
    <scope>NUCLEOTIDE SEQUENCE [LARGE SCALE GENOMIC DNA]</scope>
    <source>
        <strain evidence="7 8">S06.C</strain>
    </source>
</reference>
<dbReference type="GO" id="GO:0003677">
    <property type="term" value="F:DNA binding"/>
    <property type="evidence" value="ECO:0007669"/>
    <property type="project" value="UniProtKB-KW"/>
</dbReference>
<proteinExistence type="inferred from homology"/>
<dbReference type="GO" id="GO:0003700">
    <property type="term" value="F:DNA-binding transcription factor activity"/>
    <property type="evidence" value="ECO:0007669"/>
    <property type="project" value="InterPro"/>
</dbReference>
<dbReference type="OrthoDB" id="464481at2"/>
<dbReference type="InterPro" id="IPR036390">
    <property type="entry name" value="WH_DNA-bd_sf"/>
</dbReference>
<evidence type="ECO:0000256" key="2">
    <source>
        <dbReference type="ARBA" id="ARBA00023015"/>
    </source>
</evidence>
<evidence type="ECO:0000259" key="6">
    <source>
        <dbReference type="PROSITE" id="PS50931"/>
    </source>
</evidence>
<dbReference type="GO" id="GO:2000142">
    <property type="term" value="P:regulation of DNA-templated transcription initiation"/>
    <property type="evidence" value="ECO:0007669"/>
    <property type="project" value="TreeGrafter"/>
</dbReference>
<evidence type="ECO:0000313" key="7">
    <source>
        <dbReference type="EMBL" id="TPG26016.1"/>
    </source>
</evidence>
<gene>
    <name evidence="7" type="primary">nhaR</name>
    <name evidence="7" type="ORF">EAH82_16620</name>
</gene>
<evidence type="ECO:0000256" key="4">
    <source>
        <dbReference type="ARBA" id="ARBA00023159"/>
    </source>
</evidence>
<dbReference type="NCBIfam" id="NF008284">
    <property type="entry name" value="PRK11062.1"/>
    <property type="match status" value="1"/>
</dbReference>
<sequence>MNFKHLYYFWAAAKAGGIVRAGEQLHVTPQTLSTQIKLLEDSLGCHLFQKQGRGVELTPEGRTALSYADQIFSLGAELEAAVGNKRAGVRTLNFRVGIADAVPKAIAYRLLEPALAIPEQVRLICHEGHFRDLLGQLSVQRLDLVIANEAMGKQTSVKAFNHTLGITAMTFFATPTLHASLEGKFPQCLDGAPMLIPGSASAMRQRLDLWLAEHGLRPRLIGEFDDAALLKAFGGEGRGVFMSPTVLEEETCAQYGVQVLGRASELVEEFFGISVERRITHPCVAAITRAARLQFSRK</sequence>
<dbReference type="InterPro" id="IPR000847">
    <property type="entry name" value="LysR_HTH_N"/>
</dbReference>
<evidence type="ECO:0000313" key="8">
    <source>
        <dbReference type="Proteomes" id="UP000319212"/>
    </source>
</evidence>
<evidence type="ECO:0000256" key="5">
    <source>
        <dbReference type="ARBA" id="ARBA00023163"/>
    </source>
</evidence>
<organism evidence="7 8">
    <name type="scientific">Variovorax guangxiensis</name>
    <dbReference type="NCBI Taxonomy" id="1775474"/>
    <lineage>
        <taxon>Bacteria</taxon>
        <taxon>Pseudomonadati</taxon>
        <taxon>Pseudomonadota</taxon>
        <taxon>Betaproteobacteria</taxon>
        <taxon>Burkholderiales</taxon>
        <taxon>Comamonadaceae</taxon>
        <taxon>Variovorax</taxon>
    </lineage>
</organism>
<dbReference type="Proteomes" id="UP000319212">
    <property type="component" value="Unassembled WGS sequence"/>
</dbReference>
<accession>A0A502DPG7</accession>
<dbReference type="EMBL" id="RCZI01000004">
    <property type="protein sequence ID" value="TPG26016.1"/>
    <property type="molecule type" value="Genomic_DNA"/>
</dbReference>
<comment type="similarity">
    <text evidence="1">Belongs to the LysR transcriptional regulatory family.</text>
</comment>
<dbReference type="AlphaFoldDB" id="A0A502DPG7"/>
<keyword evidence="4" id="KW-0010">Activator</keyword>
<evidence type="ECO:0000256" key="1">
    <source>
        <dbReference type="ARBA" id="ARBA00009437"/>
    </source>
</evidence>
<dbReference type="PANTHER" id="PTHR30293:SF2">
    <property type="entry name" value="TRANSCRIPTIONAL ACTIVATOR PROTEIN NHAR"/>
    <property type="match status" value="1"/>
</dbReference>
<dbReference type="FunFam" id="1.10.10.10:FF:000001">
    <property type="entry name" value="LysR family transcriptional regulator"/>
    <property type="match status" value="1"/>
</dbReference>
<dbReference type="SUPFAM" id="SSF53850">
    <property type="entry name" value="Periplasmic binding protein-like II"/>
    <property type="match status" value="1"/>
</dbReference>
<name>A0A502DPG7_9BURK</name>
<dbReference type="Gene3D" id="1.10.10.10">
    <property type="entry name" value="Winged helix-like DNA-binding domain superfamily/Winged helix DNA-binding domain"/>
    <property type="match status" value="1"/>
</dbReference>
<dbReference type="InterPro" id="IPR005119">
    <property type="entry name" value="LysR_subst-bd"/>
</dbReference>
<protein>
    <submittedName>
        <fullName evidence="7">Transcriptional activator NhaR</fullName>
    </submittedName>
</protein>
<feature type="domain" description="HTH lysR-type" evidence="6">
    <location>
        <begin position="1"/>
        <end position="58"/>
    </location>
</feature>